<evidence type="ECO:0000259" key="2">
    <source>
        <dbReference type="Pfam" id="PF01757"/>
    </source>
</evidence>
<keyword evidence="1" id="KW-1133">Transmembrane helix</keyword>
<name>A0A5K7XHE6_9BACT</name>
<dbReference type="InterPro" id="IPR002656">
    <property type="entry name" value="Acyl_transf_3_dom"/>
</dbReference>
<feature type="transmembrane region" description="Helical" evidence="1">
    <location>
        <begin position="146"/>
        <end position="166"/>
    </location>
</feature>
<dbReference type="Pfam" id="PF01757">
    <property type="entry name" value="Acyl_transf_3"/>
    <property type="match status" value="1"/>
</dbReference>
<organism evidence="3 4">
    <name type="scientific">Lacipirellula parvula</name>
    <dbReference type="NCBI Taxonomy" id="2650471"/>
    <lineage>
        <taxon>Bacteria</taxon>
        <taxon>Pseudomonadati</taxon>
        <taxon>Planctomycetota</taxon>
        <taxon>Planctomycetia</taxon>
        <taxon>Pirellulales</taxon>
        <taxon>Lacipirellulaceae</taxon>
        <taxon>Lacipirellula</taxon>
    </lineage>
</organism>
<reference evidence="4" key="1">
    <citation type="submission" date="2019-10" db="EMBL/GenBank/DDBJ databases">
        <title>Lacipirellula parvula gen. nov., sp. nov., representing a lineage of planctomycetes widespread in freshwater anoxic habitats, and description of the family Lacipirellulaceae.</title>
        <authorList>
            <person name="Dedysh S.N."/>
            <person name="Kulichevskaya I.S."/>
            <person name="Beletsky A.V."/>
            <person name="Rakitin A.L."/>
            <person name="Mardanov A.V."/>
            <person name="Ivanova A.A."/>
            <person name="Saltykova V.X."/>
            <person name="Rijpstra W.I.C."/>
            <person name="Sinninghe Damste J.S."/>
            <person name="Ravin N.V."/>
        </authorList>
    </citation>
    <scope>NUCLEOTIDE SEQUENCE [LARGE SCALE GENOMIC DNA]</scope>
    <source>
        <strain evidence="4">PX69</strain>
    </source>
</reference>
<dbReference type="GO" id="GO:0009103">
    <property type="term" value="P:lipopolysaccharide biosynthetic process"/>
    <property type="evidence" value="ECO:0007669"/>
    <property type="project" value="TreeGrafter"/>
</dbReference>
<feature type="domain" description="Acyltransferase 3" evidence="2">
    <location>
        <begin position="17"/>
        <end position="349"/>
    </location>
</feature>
<feature type="transmembrane region" description="Helical" evidence="1">
    <location>
        <begin position="338"/>
        <end position="360"/>
    </location>
</feature>
<feature type="transmembrane region" description="Helical" evidence="1">
    <location>
        <begin position="244"/>
        <end position="262"/>
    </location>
</feature>
<feature type="transmembrane region" description="Helical" evidence="1">
    <location>
        <begin position="298"/>
        <end position="318"/>
    </location>
</feature>
<dbReference type="KEGG" id="lpav:PLANPX_5936"/>
<dbReference type="AlphaFoldDB" id="A0A5K7XHE6"/>
<dbReference type="RefSeq" id="WP_152101508.1">
    <property type="nucleotide sequence ID" value="NZ_AP021861.1"/>
</dbReference>
<protein>
    <recommendedName>
        <fullName evidence="2">Acyltransferase 3 domain-containing protein</fullName>
    </recommendedName>
</protein>
<dbReference type="PANTHER" id="PTHR23028">
    <property type="entry name" value="ACETYLTRANSFERASE"/>
    <property type="match status" value="1"/>
</dbReference>
<keyword evidence="4" id="KW-1185">Reference proteome</keyword>
<feature type="transmembrane region" description="Helical" evidence="1">
    <location>
        <begin position="215"/>
        <end position="232"/>
    </location>
</feature>
<dbReference type="PANTHER" id="PTHR23028:SF53">
    <property type="entry name" value="ACYL_TRANSF_3 DOMAIN-CONTAINING PROTEIN"/>
    <property type="match status" value="1"/>
</dbReference>
<sequence length="391" mass="44559">MTASATSTNTSEKGRLAGLDLLRLLAVLLVLGCHMEALPEGWDSPLRPLIREWMDNGARGVDLFFVLSGFLVSGLLFSEYRKRNEVSIARFYARRAWRIYPPFFVLIGVTLLHARYALNWTPPQEWVLAEVFFLQSYLQGLWNHTWTLAVEEHFYLVMPLLLAAMMWRNRGAANPFRAVPWFVGAVLIAGTAIRLMNWKMRPEYNVYAHTFHTHLRLDSLFFGTLVAYAYHFHAESFRRIAHPLRFVLIAAGVALLFSRSFIPMSIAYLVTFGYAQCYVGSAALMIGVLMCEIPKNRVIAWLAMLGTYSYSIYLWHMTVMQWAVPKMHGSVSWPLRQAIYMAAAFIIGLGMAKIVEAPVLKLRDRWHPSRTTGNAVVRLTPPEAEPLQRAA</sequence>
<dbReference type="GO" id="GO:0016747">
    <property type="term" value="F:acyltransferase activity, transferring groups other than amino-acyl groups"/>
    <property type="evidence" value="ECO:0007669"/>
    <property type="project" value="InterPro"/>
</dbReference>
<dbReference type="InterPro" id="IPR050879">
    <property type="entry name" value="Acyltransferase_3"/>
</dbReference>
<dbReference type="EMBL" id="AP021861">
    <property type="protein sequence ID" value="BBO36324.1"/>
    <property type="molecule type" value="Genomic_DNA"/>
</dbReference>
<evidence type="ECO:0000313" key="3">
    <source>
        <dbReference type="EMBL" id="BBO36324.1"/>
    </source>
</evidence>
<gene>
    <name evidence="3" type="ORF">PLANPX_5936</name>
</gene>
<proteinExistence type="predicted"/>
<evidence type="ECO:0000313" key="4">
    <source>
        <dbReference type="Proteomes" id="UP000326837"/>
    </source>
</evidence>
<evidence type="ECO:0000256" key="1">
    <source>
        <dbReference type="SAM" id="Phobius"/>
    </source>
</evidence>
<keyword evidence="1" id="KW-0812">Transmembrane</keyword>
<feature type="transmembrane region" description="Helical" evidence="1">
    <location>
        <begin position="268"/>
        <end position="291"/>
    </location>
</feature>
<feature type="transmembrane region" description="Helical" evidence="1">
    <location>
        <begin position="178"/>
        <end position="195"/>
    </location>
</feature>
<accession>A0A5K7XHE6</accession>
<feature type="transmembrane region" description="Helical" evidence="1">
    <location>
        <begin position="58"/>
        <end position="78"/>
    </location>
</feature>
<dbReference type="Proteomes" id="UP000326837">
    <property type="component" value="Chromosome"/>
</dbReference>
<keyword evidence="1" id="KW-0472">Membrane</keyword>
<dbReference type="GO" id="GO:0016020">
    <property type="term" value="C:membrane"/>
    <property type="evidence" value="ECO:0007669"/>
    <property type="project" value="TreeGrafter"/>
</dbReference>
<feature type="transmembrane region" description="Helical" evidence="1">
    <location>
        <begin position="21"/>
        <end position="38"/>
    </location>
</feature>
<feature type="transmembrane region" description="Helical" evidence="1">
    <location>
        <begin position="99"/>
        <end position="118"/>
    </location>
</feature>